<feature type="signal peptide" evidence="1">
    <location>
        <begin position="1"/>
        <end position="22"/>
    </location>
</feature>
<feature type="chain" id="PRO_5024948864" description="Protein sleepless" evidence="1">
    <location>
        <begin position="23"/>
        <end position="113"/>
    </location>
</feature>
<dbReference type="EMBL" id="CAACVG010008054">
    <property type="protein sequence ID" value="VEN48262.1"/>
    <property type="molecule type" value="Genomic_DNA"/>
</dbReference>
<proteinExistence type="predicted"/>
<dbReference type="Proteomes" id="UP000410492">
    <property type="component" value="Unassembled WGS sequence"/>
</dbReference>
<sequence length="113" mass="12612">MGPLRCVLILVMATSVFLAVNATKCFDCVTKEPRRDKCVQPQDPKTSDYFDCGQLTPVSGDKYVCGRLEYQRDGRTMVTRACLIEITCEALEKISRIKLTNCTICDTDFCNGA</sequence>
<dbReference type="OrthoDB" id="6787952at2759"/>
<evidence type="ECO:0000313" key="3">
    <source>
        <dbReference type="Proteomes" id="UP000410492"/>
    </source>
</evidence>
<evidence type="ECO:0008006" key="4">
    <source>
        <dbReference type="Google" id="ProtNLM"/>
    </source>
</evidence>
<protein>
    <recommendedName>
        <fullName evidence="4">Protein sleepless</fullName>
    </recommendedName>
</protein>
<keyword evidence="1" id="KW-0732">Signal</keyword>
<dbReference type="AlphaFoldDB" id="A0A653CK22"/>
<reference evidence="2 3" key="1">
    <citation type="submission" date="2019-01" db="EMBL/GenBank/DDBJ databases">
        <authorList>
            <person name="Sayadi A."/>
        </authorList>
    </citation>
    <scope>NUCLEOTIDE SEQUENCE [LARGE SCALE GENOMIC DNA]</scope>
</reference>
<keyword evidence="3" id="KW-1185">Reference proteome</keyword>
<name>A0A653CK22_CALMS</name>
<gene>
    <name evidence="2" type="ORF">CALMAC_LOCUS9773</name>
</gene>
<evidence type="ECO:0000256" key="1">
    <source>
        <dbReference type="SAM" id="SignalP"/>
    </source>
</evidence>
<accession>A0A653CK22</accession>
<evidence type="ECO:0000313" key="2">
    <source>
        <dbReference type="EMBL" id="VEN48262.1"/>
    </source>
</evidence>
<organism evidence="2 3">
    <name type="scientific">Callosobruchus maculatus</name>
    <name type="common">Southern cowpea weevil</name>
    <name type="synonym">Pulse bruchid</name>
    <dbReference type="NCBI Taxonomy" id="64391"/>
    <lineage>
        <taxon>Eukaryota</taxon>
        <taxon>Metazoa</taxon>
        <taxon>Ecdysozoa</taxon>
        <taxon>Arthropoda</taxon>
        <taxon>Hexapoda</taxon>
        <taxon>Insecta</taxon>
        <taxon>Pterygota</taxon>
        <taxon>Neoptera</taxon>
        <taxon>Endopterygota</taxon>
        <taxon>Coleoptera</taxon>
        <taxon>Polyphaga</taxon>
        <taxon>Cucujiformia</taxon>
        <taxon>Chrysomeloidea</taxon>
        <taxon>Chrysomelidae</taxon>
        <taxon>Bruchinae</taxon>
        <taxon>Bruchini</taxon>
        <taxon>Callosobruchus</taxon>
    </lineage>
</organism>